<dbReference type="EMBL" id="CP051775">
    <property type="protein sequence ID" value="QJE74628.1"/>
    <property type="molecule type" value="Genomic_DNA"/>
</dbReference>
<evidence type="ECO:0000256" key="5">
    <source>
        <dbReference type="SAM" id="MobiDB-lite"/>
    </source>
</evidence>
<evidence type="ECO:0000256" key="2">
    <source>
        <dbReference type="ARBA" id="ARBA00022840"/>
    </source>
</evidence>
<proteinExistence type="inferred from homology"/>
<dbReference type="KEGG" id="acru:HHL28_17570"/>
<name>A0A858RB63_9PROT</name>
<evidence type="ECO:0000313" key="8">
    <source>
        <dbReference type="EMBL" id="QJE74628.1"/>
    </source>
</evidence>
<dbReference type="InterPro" id="IPR053931">
    <property type="entry name" value="RapZ_C"/>
</dbReference>
<dbReference type="PANTHER" id="PTHR30448:SF0">
    <property type="entry name" value="RNASE ADAPTER PROTEIN RAPZ"/>
    <property type="match status" value="1"/>
</dbReference>
<feature type="domain" description="RapZ-like N-terminal" evidence="6">
    <location>
        <begin position="20"/>
        <end position="168"/>
    </location>
</feature>
<dbReference type="Proteomes" id="UP000501891">
    <property type="component" value="Chromosome"/>
</dbReference>
<dbReference type="AlphaFoldDB" id="A0A858RB63"/>
<dbReference type="PANTHER" id="PTHR30448">
    <property type="entry name" value="RNASE ADAPTER PROTEIN RAPZ"/>
    <property type="match status" value="1"/>
</dbReference>
<protein>
    <submittedName>
        <fullName evidence="8">RNase adapter RapZ</fullName>
    </submittedName>
</protein>
<comment type="caution">
    <text evidence="4">Lacks conserved residue(s) required for the propagation of feature annotation.</text>
</comment>
<dbReference type="InterPro" id="IPR053930">
    <property type="entry name" value="RapZ-like_N"/>
</dbReference>
<feature type="domain" description="RapZ C-terminal" evidence="7">
    <location>
        <begin position="177"/>
        <end position="295"/>
    </location>
</feature>
<evidence type="ECO:0000259" key="6">
    <source>
        <dbReference type="Pfam" id="PF03668"/>
    </source>
</evidence>
<evidence type="ECO:0000256" key="3">
    <source>
        <dbReference type="ARBA" id="ARBA00023134"/>
    </source>
</evidence>
<evidence type="ECO:0000259" key="7">
    <source>
        <dbReference type="Pfam" id="PF22740"/>
    </source>
</evidence>
<dbReference type="GO" id="GO:0005525">
    <property type="term" value="F:GTP binding"/>
    <property type="evidence" value="ECO:0007669"/>
    <property type="project" value="UniProtKB-UniRule"/>
</dbReference>
<keyword evidence="9" id="KW-1185">Reference proteome</keyword>
<dbReference type="InterPro" id="IPR005337">
    <property type="entry name" value="RapZ-like"/>
</dbReference>
<feature type="binding site" evidence="4">
    <location>
        <begin position="71"/>
        <end position="74"/>
    </location>
    <ligand>
        <name>GTP</name>
        <dbReference type="ChEBI" id="CHEBI:37565"/>
    </ligand>
</feature>
<dbReference type="SUPFAM" id="SSF52540">
    <property type="entry name" value="P-loop containing nucleoside triphosphate hydrolases"/>
    <property type="match status" value="1"/>
</dbReference>
<dbReference type="InterPro" id="IPR027417">
    <property type="entry name" value="P-loop_NTPase"/>
</dbReference>
<dbReference type="Pfam" id="PF22740">
    <property type="entry name" value="PapZ_C"/>
    <property type="match status" value="1"/>
</dbReference>
<evidence type="ECO:0000256" key="4">
    <source>
        <dbReference type="HAMAP-Rule" id="MF_00636"/>
    </source>
</evidence>
<dbReference type="NCBIfam" id="NF003828">
    <property type="entry name" value="PRK05416.1"/>
    <property type="match status" value="1"/>
</dbReference>
<feature type="region of interest" description="Disordered" evidence="5">
    <location>
        <begin position="298"/>
        <end position="329"/>
    </location>
</feature>
<dbReference type="HAMAP" id="MF_00636">
    <property type="entry name" value="RapZ_like"/>
    <property type="match status" value="1"/>
</dbReference>
<keyword evidence="2 4" id="KW-0067">ATP-binding</keyword>
<keyword evidence="3 4" id="KW-0342">GTP-binding</keyword>
<evidence type="ECO:0000313" key="9">
    <source>
        <dbReference type="Proteomes" id="UP000501891"/>
    </source>
</evidence>
<dbReference type="PIRSF" id="PIRSF005052">
    <property type="entry name" value="P-loopkin"/>
    <property type="match status" value="1"/>
</dbReference>
<evidence type="ECO:0000256" key="1">
    <source>
        <dbReference type="ARBA" id="ARBA00022741"/>
    </source>
</evidence>
<accession>A0A858RB63</accession>
<reference evidence="8" key="1">
    <citation type="submission" date="2020-04" db="EMBL/GenBank/DDBJ databases">
        <title>A desert anoxygenic phototrophic bacterium fixes CO2 using RubisCO under aerobic conditions.</title>
        <authorList>
            <person name="Tang K."/>
        </authorList>
    </citation>
    <scope>NUCLEOTIDE SEQUENCE [LARGE SCALE GENOMIC DNA]</scope>
    <source>
        <strain evidence="8">MIMtkB3</strain>
    </source>
</reference>
<dbReference type="GO" id="GO:0005524">
    <property type="term" value="F:ATP binding"/>
    <property type="evidence" value="ECO:0007669"/>
    <property type="project" value="UniProtKB-UniRule"/>
</dbReference>
<dbReference type="Pfam" id="PF03668">
    <property type="entry name" value="RapZ-like_N"/>
    <property type="match status" value="1"/>
</dbReference>
<feature type="compositionally biased region" description="Gly residues" evidence="5">
    <location>
        <begin position="307"/>
        <end position="321"/>
    </location>
</feature>
<keyword evidence="1 4" id="KW-0547">Nucleotide-binding</keyword>
<gene>
    <name evidence="8" type="primary">rapZ</name>
    <name evidence="8" type="ORF">HHL28_17570</name>
</gene>
<sequence length="329" mass="36261">MSPLGTDLTPTDQGAAPLPVVVVTGLSGAGLSTALKSLEDLGYEAVDNLRLSLFRALLTQAHDRPLVVGIDSRTRDFDPPALAAAIEEMRGRPELKVRLLFMDASDEVLQRRYTETRRPHPLGLDRPVLDGVARERSLLQPLKDTADEVMDTSDLSIHDARRHLAGAFGLEVTPRLQVFVTSFSYRHGVPREADLVFDVRFLENPHYVPELRPLTGLDRPVQDYIRQDPDYAGFFERLTALLGPLLPRYVREGKHYLTIAIGCTGGKHRSVFLTHGLATWLAERGYKVVEAHRELDRKGMARPAGARDGGQPGDAPGGGLVGETPGERR</sequence>
<organism evidence="8 9">
    <name type="scientific">Aerophototrophica crusticola</name>
    <dbReference type="NCBI Taxonomy" id="1709002"/>
    <lineage>
        <taxon>Bacteria</taxon>
        <taxon>Pseudomonadati</taxon>
        <taxon>Pseudomonadota</taxon>
        <taxon>Alphaproteobacteria</taxon>
        <taxon>Rhodospirillales</taxon>
        <taxon>Rhodospirillaceae</taxon>
        <taxon>Aerophototrophica</taxon>
    </lineage>
</organism>